<dbReference type="SUPFAM" id="SSF53167">
    <property type="entry name" value="Purine and uridine phosphorylases"/>
    <property type="match status" value="1"/>
</dbReference>
<dbReference type="AlphaFoldDB" id="A0A2U3DP54"/>
<evidence type="ECO:0000313" key="1">
    <source>
        <dbReference type="EMBL" id="PWI64030.1"/>
    </source>
</evidence>
<dbReference type="Gene3D" id="3.40.50.1580">
    <property type="entry name" value="Nucleoside phosphorylase domain"/>
    <property type="match status" value="1"/>
</dbReference>
<organism evidence="1 2">
    <name type="scientific">Purpureocillium lilacinum</name>
    <name type="common">Paecilomyces lilacinus</name>
    <dbReference type="NCBI Taxonomy" id="33203"/>
    <lineage>
        <taxon>Eukaryota</taxon>
        <taxon>Fungi</taxon>
        <taxon>Dikarya</taxon>
        <taxon>Ascomycota</taxon>
        <taxon>Pezizomycotina</taxon>
        <taxon>Sordariomycetes</taxon>
        <taxon>Hypocreomycetidae</taxon>
        <taxon>Hypocreales</taxon>
        <taxon>Ophiocordycipitaceae</taxon>
        <taxon>Purpureocillium</taxon>
    </lineage>
</organism>
<dbReference type="InterPro" id="IPR053137">
    <property type="entry name" value="NLR-like"/>
</dbReference>
<dbReference type="InterPro" id="IPR035994">
    <property type="entry name" value="Nucleoside_phosphorylase_sf"/>
</dbReference>
<dbReference type="PANTHER" id="PTHR46082:SF11">
    <property type="entry name" value="AAA+ ATPASE DOMAIN-CONTAINING PROTEIN-RELATED"/>
    <property type="match status" value="1"/>
</dbReference>
<dbReference type="GO" id="GO:0009116">
    <property type="term" value="P:nucleoside metabolic process"/>
    <property type="evidence" value="ECO:0007669"/>
    <property type="project" value="InterPro"/>
</dbReference>
<accession>A0A2U3DP54</accession>
<protein>
    <submittedName>
        <fullName evidence="1">Uncharacterized protein</fullName>
    </submittedName>
</protein>
<dbReference type="EMBL" id="LCWV01000113">
    <property type="protein sequence ID" value="PWI64030.1"/>
    <property type="molecule type" value="Genomic_DNA"/>
</dbReference>
<sequence length="248" mass="27194">MMSGGSPAIFDAKSRLWREQVATGQYSPGAFVMGRRFLREFYGTASAAPTASNLLSSLPQIRRVAQPAQVRDIRLGDVVVSQPEGTEEGVVQYDLEKATSNDSWARKGSLKMAPPVLLHALASLQAEHEISPSKLPDLLHGMRADNPLMTKPKVNDPAYVHQGFENDRLFVATYDHAGDNTCNMCDTFKVVEHDQRVTTDPNIHYAVIASGNSLIEDAPRTIRLQTVSGRGAFCFEMEAAGLINYFPA</sequence>
<gene>
    <name evidence="1" type="ORF">PCL_00440</name>
</gene>
<dbReference type="PANTHER" id="PTHR46082">
    <property type="entry name" value="ATP/GTP-BINDING PROTEIN-RELATED"/>
    <property type="match status" value="1"/>
</dbReference>
<name>A0A2U3DP54_PURLI</name>
<evidence type="ECO:0000313" key="2">
    <source>
        <dbReference type="Proteomes" id="UP000245956"/>
    </source>
</evidence>
<dbReference type="GO" id="GO:0003824">
    <property type="term" value="F:catalytic activity"/>
    <property type="evidence" value="ECO:0007669"/>
    <property type="project" value="InterPro"/>
</dbReference>
<reference evidence="1 2" key="1">
    <citation type="journal article" date="2016" name="Front. Microbiol.">
        <title>Genome and transcriptome sequences reveal the specific parasitism of the nematophagous Purpureocillium lilacinum 36-1.</title>
        <authorList>
            <person name="Xie J."/>
            <person name="Li S."/>
            <person name="Mo C."/>
            <person name="Xiao X."/>
            <person name="Peng D."/>
            <person name="Wang G."/>
            <person name="Xiao Y."/>
        </authorList>
    </citation>
    <scope>NUCLEOTIDE SEQUENCE [LARGE SCALE GENOMIC DNA]</scope>
    <source>
        <strain evidence="1 2">36-1</strain>
    </source>
</reference>
<dbReference type="Proteomes" id="UP000245956">
    <property type="component" value="Unassembled WGS sequence"/>
</dbReference>
<proteinExistence type="predicted"/>
<comment type="caution">
    <text evidence="1">The sequence shown here is derived from an EMBL/GenBank/DDBJ whole genome shotgun (WGS) entry which is preliminary data.</text>
</comment>